<dbReference type="Pfam" id="PF13622">
    <property type="entry name" value="4HBT_3"/>
    <property type="match status" value="1"/>
</dbReference>
<dbReference type="AlphaFoldDB" id="A0A2M9BGA7"/>
<comment type="caution">
    <text evidence="3">The sequence shown here is derived from an EMBL/GenBank/DDBJ whole genome shotgun (WGS) entry which is preliminary data.</text>
</comment>
<evidence type="ECO:0000313" key="3">
    <source>
        <dbReference type="EMBL" id="PJJ56988.1"/>
    </source>
</evidence>
<dbReference type="InterPro" id="IPR029069">
    <property type="entry name" value="HotDog_dom_sf"/>
</dbReference>
<organism evidence="3 4">
    <name type="scientific">Mumia flava</name>
    <dbReference type="NCBI Taxonomy" id="1348852"/>
    <lineage>
        <taxon>Bacteria</taxon>
        <taxon>Bacillati</taxon>
        <taxon>Actinomycetota</taxon>
        <taxon>Actinomycetes</taxon>
        <taxon>Propionibacteriales</taxon>
        <taxon>Nocardioidaceae</taxon>
        <taxon>Mumia</taxon>
    </lineage>
</organism>
<feature type="domain" description="Acyl-CoA thioesterase-like N-terminal HotDog" evidence="1">
    <location>
        <begin position="39"/>
        <end position="121"/>
    </location>
</feature>
<reference evidence="3 4" key="1">
    <citation type="submission" date="2017-11" db="EMBL/GenBank/DDBJ databases">
        <title>Genomic Encyclopedia of Archaeal and Bacterial Type Strains, Phase II (KMG-II): From Individual Species to Whole Genera.</title>
        <authorList>
            <person name="Goeker M."/>
        </authorList>
    </citation>
    <scope>NUCLEOTIDE SEQUENCE [LARGE SCALE GENOMIC DNA]</scope>
    <source>
        <strain evidence="3 4">DSM 27763</strain>
    </source>
</reference>
<evidence type="ECO:0000259" key="1">
    <source>
        <dbReference type="Pfam" id="PF13622"/>
    </source>
</evidence>
<gene>
    <name evidence="3" type="ORF">CLV56_1207</name>
</gene>
<dbReference type="SUPFAM" id="SSF54637">
    <property type="entry name" value="Thioesterase/thiol ester dehydrase-isomerase"/>
    <property type="match status" value="2"/>
</dbReference>
<dbReference type="InterPro" id="IPR049450">
    <property type="entry name" value="ACOT8-like_C"/>
</dbReference>
<dbReference type="RefSeq" id="WP_211287988.1">
    <property type="nucleotide sequence ID" value="NZ_PGEZ01000001.1"/>
</dbReference>
<evidence type="ECO:0000259" key="2">
    <source>
        <dbReference type="Pfam" id="PF20789"/>
    </source>
</evidence>
<dbReference type="InterPro" id="IPR049449">
    <property type="entry name" value="TesB_ACOT8-like_N"/>
</dbReference>
<name>A0A2M9BGA7_9ACTN</name>
<protein>
    <submittedName>
        <fullName evidence="3">Acyl-CoA thioesterase</fullName>
    </submittedName>
</protein>
<dbReference type="EMBL" id="PGEZ01000001">
    <property type="protein sequence ID" value="PJJ56988.1"/>
    <property type="molecule type" value="Genomic_DNA"/>
</dbReference>
<dbReference type="Pfam" id="PF20789">
    <property type="entry name" value="4HBT_3C"/>
    <property type="match status" value="1"/>
</dbReference>
<feature type="domain" description="Acyl-CoA thioesterase-like C-terminal" evidence="2">
    <location>
        <begin position="143"/>
        <end position="282"/>
    </location>
</feature>
<keyword evidence="4" id="KW-1185">Reference proteome</keyword>
<dbReference type="Proteomes" id="UP000230842">
    <property type="component" value="Unassembled WGS sequence"/>
</dbReference>
<proteinExistence type="predicted"/>
<dbReference type="Gene3D" id="2.40.160.210">
    <property type="entry name" value="Acyl-CoA thioesterase, double hotdog domain"/>
    <property type="match status" value="1"/>
</dbReference>
<dbReference type="InterPro" id="IPR042171">
    <property type="entry name" value="Acyl-CoA_hotdog"/>
</dbReference>
<evidence type="ECO:0000313" key="4">
    <source>
        <dbReference type="Proteomes" id="UP000230842"/>
    </source>
</evidence>
<sequence>MTAVDDPTAPESAHLPDLPASSYYVRLDQDEFASTDATQSPWDFSHQHGGPPAALLARCIAERTGSDPLAIGKIDVDFLGPIPQGRCRIEVEELRGGRRVRQVAARLLAEGRTAVAARAWLISTEDGRAAESGRPFAPPPLPEAHVQFYFPRLDPSWGYGRSIEWRYVDRPMADDAPLDTGDVTTRLWGRVRVPLVHDEPTADLERMLVLADSTNGISGTLPMDAWLFVPPGLGVVAQRAPRGPWIYLEARSHTWTRGTGVAHATIADADGLCGYATQALLVAPR</sequence>
<accession>A0A2M9BGA7</accession>